<evidence type="ECO:0000256" key="1">
    <source>
        <dbReference type="ARBA" id="ARBA00000085"/>
    </source>
</evidence>
<feature type="region of interest" description="Disordered" evidence="14">
    <location>
        <begin position="588"/>
        <end position="607"/>
    </location>
</feature>
<evidence type="ECO:0000256" key="15">
    <source>
        <dbReference type="SAM" id="Phobius"/>
    </source>
</evidence>
<dbReference type="PROSITE" id="PS50109">
    <property type="entry name" value="HIS_KIN"/>
    <property type="match status" value="1"/>
</dbReference>
<gene>
    <name evidence="18" type="ORF">U27_01723</name>
</gene>
<keyword evidence="8" id="KW-0067">ATP-binding</keyword>
<dbReference type="EMBL" id="DF820463">
    <property type="protein sequence ID" value="GAK54892.1"/>
    <property type="molecule type" value="Genomic_DNA"/>
</dbReference>
<feature type="transmembrane region" description="Helical" evidence="15">
    <location>
        <begin position="144"/>
        <end position="163"/>
    </location>
</feature>
<dbReference type="SMART" id="SM00387">
    <property type="entry name" value="HATPase_c"/>
    <property type="match status" value="1"/>
</dbReference>
<comment type="subcellular location">
    <subcellularLocation>
        <location evidence="2">Membrane</location>
    </subcellularLocation>
</comment>
<evidence type="ECO:0000256" key="12">
    <source>
        <dbReference type="PROSITE-ProRule" id="PRU00169"/>
    </source>
</evidence>
<feature type="transmembrane region" description="Helical" evidence="15">
    <location>
        <begin position="20"/>
        <end position="38"/>
    </location>
</feature>
<dbReference type="FunFam" id="3.30.565.10:FF:000010">
    <property type="entry name" value="Sensor histidine kinase RcsC"/>
    <property type="match status" value="1"/>
</dbReference>
<dbReference type="CDD" id="cd17546">
    <property type="entry name" value="REC_hyHK_CKI1_RcsC-like"/>
    <property type="match status" value="1"/>
</dbReference>
<organism evidence="18 19">
    <name type="scientific">Vecturithrix granuli</name>
    <dbReference type="NCBI Taxonomy" id="1499967"/>
    <lineage>
        <taxon>Bacteria</taxon>
        <taxon>Candidatus Moduliflexota</taxon>
        <taxon>Candidatus Vecturitrichia</taxon>
        <taxon>Candidatus Vecturitrichales</taxon>
        <taxon>Candidatus Vecturitrichaceae</taxon>
        <taxon>Candidatus Vecturithrix</taxon>
    </lineage>
</organism>
<evidence type="ECO:0000259" key="16">
    <source>
        <dbReference type="PROSITE" id="PS50109"/>
    </source>
</evidence>
<comment type="catalytic activity">
    <reaction evidence="1">
        <text>ATP + protein L-histidine = ADP + protein N-phospho-L-histidine.</text>
        <dbReference type="EC" id="2.7.13.3"/>
    </reaction>
</comment>
<sequence>MFHTSSLQHRSISSDLTRILILILVIIACITFALSYLVSTRRAKTALEQKADEYITSLTDVLTIPLWILDKDTITFIGKTYMQNELMTALTVTSDYGPLFLSLEKEEERSEISRSQEVVYSGEVIGAISIALSSKYYTSLYRQLFWSYSVTIFVMLLSLFFLTEGLLRQFLKKPLFQFIEIVNAYAAGNHEAFTRQILYYEFQPLIRVLKEMGDTISSHQQHLETLVQQRTQQLEAQTVELRDAKETAEAANRAKSEFLANISHELRTPLNAILGFTQLLYRDVSLTEAQREKLGVITRSGEHLLTLINGVLDMSKIEAGRLSLQVESFDLWQTLMNIEEMIRVRAESKGLEFLVTREPDVPRYIKTDEGKLRQVLINLLSNAVKFTEEGKVELRIRNEELGMKNAKNQSIPHSQFAILHFSVADTGIGIPPEEYNAIFQAFGRTRYSQTHKEGTGLGLTISRKFVQFMGGDIRVESEYEKGSMFSFQIQVELTDVVVEERKYETQRVIGLAPDQPDYRILVADDAEDSRAFLTQLLRGVGFDVQEARNGEEAVTRWEHWQPHLIWMDMRMPIMDGYQTTKRIRELERGKDLGQKARGERQKEDSFRPEPFTLCPTPIIALTASSFEEERSVILSAGCDDFLRKPFRENDLFALMQKYLGLRYVYEEDEGQKARGEGQKTGGMLTIEMLARIPSALLLRLEEATDRSSMKQIAVLIEDIRNFDACVADALTNLAQNFQYDNILTVIRAWKRNYDESCIQP</sequence>
<proteinExistence type="predicted"/>
<dbReference type="GO" id="GO:0016020">
    <property type="term" value="C:membrane"/>
    <property type="evidence" value="ECO:0007669"/>
    <property type="project" value="UniProtKB-SubCell"/>
</dbReference>
<dbReference type="SMART" id="SM00388">
    <property type="entry name" value="HisKA"/>
    <property type="match status" value="1"/>
</dbReference>
<dbReference type="Pfam" id="PF00072">
    <property type="entry name" value="Response_reg"/>
    <property type="match status" value="1"/>
</dbReference>
<dbReference type="InterPro" id="IPR036890">
    <property type="entry name" value="HATPase_C_sf"/>
</dbReference>
<dbReference type="SUPFAM" id="SSF52172">
    <property type="entry name" value="CheY-like"/>
    <property type="match status" value="1"/>
</dbReference>
<dbReference type="eggNOG" id="COG2205">
    <property type="taxonomic scope" value="Bacteria"/>
</dbReference>
<evidence type="ECO:0000259" key="17">
    <source>
        <dbReference type="PROSITE" id="PS50110"/>
    </source>
</evidence>
<dbReference type="HOGENOM" id="CLU_000445_104_15_0"/>
<keyword evidence="11" id="KW-0131">Cell cycle</keyword>
<dbReference type="InterPro" id="IPR004358">
    <property type="entry name" value="Sig_transdc_His_kin-like_C"/>
</dbReference>
<feature type="domain" description="Histidine kinase" evidence="16">
    <location>
        <begin position="261"/>
        <end position="493"/>
    </location>
</feature>
<dbReference type="PRINTS" id="PR00344">
    <property type="entry name" value="BCTRLSENSOR"/>
</dbReference>
<dbReference type="PROSITE" id="PS50110">
    <property type="entry name" value="RESPONSE_REGULATORY"/>
    <property type="match status" value="1"/>
</dbReference>
<protein>
    <recommendedName>
        <fullName evidence="3">histidine kinase</fullName>
        <ecNumber evidence="3">2.7.13.3</ecNumber>
    </recommendedName>
</protein>
<dbReference type="Pfam" id="PF02518">
    <property type="entry name" value="HATPase_c"/>
    <property type="match status" value="1"/>
</dbReference>
<dbReference type="EC" id="2.7.13.3" evidence="3"/>
<evidence type="ECO:0000256" key="3">
    <source>
        <dbReference type="ARBA" id="ARBA00012438"/>
    </source>
</evidence>
<evidence type="ECO:0000256" key="9">
    <source>
        <dbReference type="ARBA" id="ARBA00023012"/>
    </source>
</evidence>
<dbReference type="FunFam" id="1.10.287.130:FF:000038">
    <property type="entry name" value="Sensory transduction histidine kinase"/>
    <property type="match status" value="1"/>
</dbReference>
<dbReference type="InterPro" id="IPR011006">
    <property type="entry name" value="CheY-like_superfamily"/>
</dbReference>
<evidence type="ECO:0000313" key="19">
    <source>
        <dbReference type="Proteomes" id="UP000030661"/>
    </source>
</evidence>
<dbReference type="CDD" id="cd00082">
    <property type="entry name" value="HisKA"/>
    <property type="match status" value="1"/>
</dbReference>
<dbReference type="GO" id="GO:0005524">
    <property type="term" value="F:ATP binding"/>
    <property type="evidence" value="ECO:0007669"/>
    <property type="project" value="UniProtKB-KW"/>
</dbReference>
<name>A0A0S6W922_VECG1</name>
<keyword evidence="13" id="KW-0175">Coiled coil</keyword>
<dbReference type="PANTHER" id="PTHR45339">
    <property type="entry name" value="HYBRID SIGNAL TRANSDUCTION HISTIDINE KINASE J"/>
    <property type="match status" value="1"/>
</dbReference>
<evidence type="ECO:0000256" key="13">
    <source>
        <dbReference type="SAM" id="Coils"/>
    </source>
</evidence>
<evidence type="ECO:0000256" key="10">
    <source>
        <dbReference type="ARBA" id="ARBA00023136"/>
    </source>
</evidence>
<dbReference type="InterPro" id="IPR003661">
    <property type="entry name" value="HisK_dim/P_dom"/>
</dbReference>
<feature type="modified residue" description="4-aspartylphosphate" evidence="12">
    <location>
        <position position="568"/>
    </location>
</feature>
<dbReference type="InterPro" id="IPR001789">
    <property type="entry name" value="Sig_transdc_resp-reg_receiver"/>
</dbReference>
<keyword evidence="15" id="KW-1133">Transmembrane helix</keyword>
<dbReference type="Gene3D" id="1.10.287.130">
    <property type="match status" value="1"/>
</dbReference>
<accession>A0A0S6W922</accession>
<dbReference type="SUPFAM" id="SSF47384">
    <property type="entry name" value="Homodimeric domain of signal transducing histidine kinase"/>
    <property type="match status" value="1"/>
</dbReference>
<dbReference type="Gene3D" id="3.30.565.10">
    <property type="entry name" value="Histidine kinase-like ATPase, C-terminal domain"/>
    <property type="match status" value="1"/>
</dbReference>
<dbReference type="InterPro" id="IPR005467">
    <property type="entry name" value="His_kinase_dom"/>
</dbReference>
<evidence type="ECO:0000256" key="11">
    <source>
        <dbReference type="ARBA" id="ARBA00023306"/>
    </source>
</evidence>
<feature type="domain" description="Response regulatory" evidence="17">
    <location>
        <begin position="519"/>
        <end position="659"/>
    </location>
</feature>
<evidence type="ECO:0000256" key="2">
    <source>
        <dbReference type="ARBA" id="ARBA00004370"/>
    </source>
</evidence>
<evidence type="ECO:0000256" key="5">
    <source>
        <dbReference type="ARBA" id="ARBA00022679"/>
    </source>
</evidence>
<keyword evidence="15" id="KW-0812">Transmembrane</keyword>
<dbReference type="AlphaFoldDB" id="A0A0S6W922"/>
<dbReference type="GO" id="GO:0000155">
    <property type="term" value="F:phosphorelay sensor kinase activity"/>
    <property type="evidence" value="ECO:0007669"/>
    <property type="project" value="InterPro"/>
</dbReference>
<keyword evidence="7 18" id="KW-0418">Kinase</keyword>
<dbReference type="STRING" id="1499967.U27_01723"/>
<dbReference type="eggNOG" id="COG0745">
    <property type="taxonomic scope" value="Bacteria"/>
</dbReference>
<keyword evidence="9" id="KW-0902">Two-component regulatory system</keyword>
<evidence type="ECO:0000256" key="4">
    <source>
        <dbReference type="ARBA" id="ARBA00022553"/>
    </source>
</evidence>
<evidence type="ECO:0000256" key="7">
    <source>
        <dbReference type="ARBA" id="ARBA00022777"/>
    </source>
</evidence>
<dbReference type="SUPFAM" id="SSF55874">
    <property type="entry name" value="ATPase domain of HSP90 chaperone/DNA topoisomerase II/histidine kinase"/>
    <property type="match status" value="1"/>
</dbReference>
<keyword evidence="5" id="KW-0808">Transferase</keyword>
<dbReference type="Pfam" id="PF00512">
    <property type="entry name" value="HisKA"/>
    <property type="match status" value="1"/>
</dbReference>
<reference evidence="18 19" key="1">
    <citation type="journal article" date="2015" name="PeerJ">
        <title>First genomic representation of candidate bacterial phylum KSB3 points to enhanced environmental sensing as a trigger of wastewater bulking.</title>
        <authorList>
            <person name="Sekiguchi Y."/>
            <person name="Ohashi A."/>
            <person name="Parks D.H."/>
            <person name="Yamauchi T."/>
            <person name="Tyson G.W."/>
            <person name="Hugenholtz P."/>
        </authorList>
    </citation>
    <scope>NUCLEOTIDE SEQUENCE [LARGE SCALE GENOMIC DNA]</scope>
</reference>
<keyword evidence="4 12" id="KW-0597">Phosphoprotein</keyword>
<keyword evidence="19" id="KW-1185">Reference proteome</keyword>
<keyword evidence="10 15" id="KW-0472">Membrane</keyword>
<dbReference type="PANTHER" id="PTHR45339:SF1">
    <property type="entry name" value="HYBRID SIGNAL TRANSDUCTION HISTIDINE KINASE J"/>
    <property type="match status" value="1"/>
</dbReference>
<evidence type="ECO:0000256" key="14">
    <source>
        <dbReference type="SAM" id="MobiDB-lite"/>
    </source>
</evidence>
<feature type="coiled-coil region" evidence="13">
    <location>
        <begin position="227"/>
        <end position="261"/>
    </location>
</feature>
<evidence type="ECO:0000313" key="18">
    <source>
        <dbReference type="EMBL" id="GAK54892.1"/>
    </source>
</evidence>
<evidence type="ECO:0000256" key="8">
    <source>
        <dbReference type="ARBA" id="ARBA00022840"/>
    </source>
</evidence>
<dbReference type="InterPro" id="IPR003594">
    <property type="entry name" value="HATPase_dom"/>
</dbReference>
<dbReference type="CDD" id="cd16922">
    <property type="entry name" value="HATPase_EvgS-ArcB-TorS-like"/>
    <property type="match status" value="1"/>
</dbReference>
<dbReference type="SMART" id="SM00448">
    <property type="entry name" value="REC"/>
    <property type="match status" value="1"/>
</dbReference>
<dbReference type="InterPro" id="IPR036097">
    <property type="entry name" value="HisK_dim/P_sf"/>
</dbReference>
<dbReference type="Gene3D" id="3.40.50.2300">
    <property type="match status" value="1"/>
</dbReference>
<keyword evidence="6" id="KW-0547">Nucleotide-binding</keyword>
<dbReference type="Proteomes" id="UP000030661">
    <property type="component" value="Unassembled WGS sequence"/>
</dbReference>
<evidence type="ECO:0000256" key="6">
    <source>
        <dbReference type="ARBA" id="ARBA00022741"/>
    </source>
</evidence>